<feature type="transmembrane region" description="Helical" evidence="1">
    <location>
        <begin position="205"/>
        <end position="231"/>
    </location>
</feature>
<protein>
    <recommendedName>
        <fullName evidence="4">F-box domain-containing protein</fullName>
    </recommendedName>
</protein>
<organism evidence="2 3">
    <name type="scientific">Melanomma pulvis-pyrius CBS 109.77</name>
    <dbReference type="NCBI Taxonomy" id="1314802"/>
    <lineage>
        <taxon>Eukaryota</taxon>
        <taxon>Fungi</taxon>
        <taxon>Dikarya</taxon>
        <taxon>Ascomycota</taxon>
        <taxon>Pezizomycotina</taxon>
        <taxon>Dothideomycetes</taxon>
        <taxon>Pleosporomycetidae</taxon>
        <taxon>Pleosporales</taxon>
        <taxon>Melanommataceae</taxon>
        <taxon>Melanomma</taxon>
    </lineage>
</organism>
<keyword evidence="1" id="KW-0812">Transmembrane</keyword>
<reference evidence="2" key="1">
    <citation type="journal article" date="2020" name="Stud. Mycol.">
        <title>101 Dothideomycetes genomes: a test case for predicting lifestyles and emergence of pathogens.</title>
        <authorList>
            <person name="Haridas S."/>
            <person name="Albert R."/>
            <person name="Binder M."/>
            <person name="Bloem J."/>
            <person name="Labutti K."/>
            <person name="Salamov A."/>
            <person name="Andreopoulos B."/>
            <person name="Baker S."/>
            <person name="Barry K."/>
            <person name="Bills G."/>
            <person name="Bluhm B."/>
            <person name="Cannon C."/>
            <person name="Castanera R."/>
            <person name="Culley D."/>
            <person name="Daum C."/>
            <person name="Ezra D."/>
            <person name="Gonzalez J."/>
            <person name="Henrissat B."/>
            <person name="Kuo A."/>
            <person name="Liang C."/>
            <person name="Lipzen A."/>
            <person name="Lutzoni F."/>
            <person name="Magnuson J."/>
            <person name="Mondo S."/>
            <person name="Nolan M."/>
            <person name="Ohm R."/>
            <person name="Pangilinan J."/>
            <person name="Park H.-J."/>
            <person name="Ramirez L."/>
            <person name="Alfaro M."/>
            <person name="Sun H."/>
            <person name="Tritt A."/>
            <person name="Yoshinaga Y."/>
            <person name="Zwiers L.-H."/>
            <person name="Turgeon B."/>
            <person name="Goodwin S."/>
            <person name="Spatafora J."/>
            <person name="Crous P."/>
            <person name="Grigoriev I."/>
        </authorList>
    </citation>
    <scope>NUCLEOTIDE SEQUENCE</scope>
    <source>
        <strain evidence="2">CBS 109.77</strain>
    </source>
</reference>
<dbReference type="OrthoDB" id="4191440at2759"/>
<name>A0A6A6WWK7_9PLEO</name>
<feature type="transmembrane region" description="Helical" evidence="1">
    <location>
        <begin position="12"/>
        <end position="35"/>
    </location>
</feature>
<dbReference type="EMBL" id="MU002229">
    <property type="protein sequence ID" value="KAF2788288.1"/>
    <property type="molecule type" value="Genomic_DNA"/>
</dbReference>
<dbReference type="AlphaFoldDB" id="A0A6A6WWK7"/>
<feature type="transmembrane region" description="Helical" evidence="1">
    <location>
        <begin position="77"/>
        <end position="107"/>
    </location>
</feature>
<evidence type="ECO:0000313" key="2">
    <source>
        <dbReference type="EMBL" id="KAF2788288.1"/>
    </source>
</evidence>
<keyword evidence="3" id="KW-1185">Reference proteome</keyword>
<dbReference type="Proteomes" id="UP000799757">
    <property type="component" value="Unassembled WGS sequence"/>
</dbReference>
<evidence type="ECO:0000313" key="3">
    <source>
        <dbReference type="Proteomes" id="UP000799757"/>
    </source>
</evidence>
<gene>
    <name evidence="2" type="ORF">K505DRAFT_366603</name>
</gene>
<keyword evidence="1" id="KW-0472">Membrane</keyword>
<evidence type="ECO:0008006" key="4">
    <source>
        <dbReference type="Google" id="ProtNLM"/>
    </source>
</evidence>
<sequence length="533" mass="59607">MGSRSSSLFKDHVAGIPVGLLRFIVFVPFGIYNSIASNHWNVIRSHPELHSGIYGSTIANGETFAQKWASFGFYWNFAVWVPTIIVPPPFSLIFGIVDAAIAVLISLSTKLQSGYSPHDIDRCGGTGAHDWGLPPGANESFFEASARLNATATNSFQMCKSYVVEWQYGIVLAFFYSLIAFINISVCTYSCLFHFRETQRQNRSFVKWILDAAIVFPKAIGIMLVAFLWYIPVLVFRCLPIGFKAPTRHARRYTAKTGLRAASGTEVQLEKLAKMTTRRKDGKGTRYQGGGTEAEPTKLADFLGIYDILMLVVEDLHYTDIVNLSLASKSVREAVLPAEDYERRLNHFRMYTCESDSKEQCWVCTNQICYSCTRRPIFKQTTPYHHLDVCNPYCTHCYKVLTRTPRPTKGPPVCTCAPATPTPNIFQRIAYSSLYYSRGQVSLNSVLRHVCQQCASLSEEEVYAVRRKRTERELRGTGKEAAGCGKCKAALGGGPRWWVCRKCELECTAFCHRAWAKGGKGGKGRVVVGDEAV</sequence>
<accession>A0A6A6WWK7</accession>
<feature type="transmembrane region" description="Helical" evidence="1">
    <location>
        <begin position="166"/>
        <end position="193"/>
    </location>
</feature>
<keyword evidence="1" id="KW-1133">Transmembrane helix</keyword>
<evidence type="ECO:0000256" key="1">
    <source>
        <dbReference type="SAM" id="Phobius"/>
    </source>
</evidence>
<proteinExistence type="predicted"/>